<evidence type="ECO:0000313" key="1">
    <source>
        <dbReference type="EMBL" id="ROO86553.1"/>
    </source>
</evidence>
<dbReference type="Proteomes" id="UP000272400">
    <property type="component" value="Unassembled WGS sequence"/>
</dbReference>
<sequence>MIVVQRVRTEWTSAGRGAAEATARGRLPRAFPVPVPDRVEGEVLVHEVMLREARGYVPQEEVRVLPRPADLGWLRLRPEADDVVRVERQPVRASFPVMGRVLPLAGLGPGQAVRYRANFRWAGYSMTWTYCEWTVQVAREPVRADLFLGRAYDMEVDDRVSLYGKPARPS</sequence>
<name>A0A3N1CZ37_9ACTN</name>
<gene>
    <name evidence="1" type="ORF">EDD29_4126</name>
</gene>
<evidence type="ECO:0000313" key="2">
    <source>
        <dbReference type="Proteomes" id="UP000272400"/>
    </source>
</evidence>
<keyword evidence="2" id="KW-1185">Reference proteome</keyword>
<proteinExistence type="predicted"/>
<dbReference type="EMBL" id="RJKE01000001">
    <property type="protein sequence ID" value="ROO86553.1"/>
    <property type="molecule type" value="Genomic_DNA"/>
</dbReference>
<protein>
    <submittedName>
        <fullName evidence="1">Uncharacterized protein</fullName>
    </submittedName>
</protein>
<reference evidence="1 2" key="1">
    <citation type="submission" date="2018-11" db="EMBL/GenBank/DDBJ databases">
        <title>Sequencing the genomes of 1000 actinobacteria strains.</title>
        <authorList>
            <person name="Klenk H.-P."/>
        </authorList>
    </citation>
    <scope>NUCLEOTIDE SEQUENCE [LARGE SCALE GENOMIC DNA]</scope>
    <source>
        <strain evidence="1 2">DSM 44254</strain>
    </source>
</reference>
<comment type="caution">
    <text evidence="1">The sequence shown here is derived from an EMBL/GenBank/DDBJ whole genome shotgun (WGS) entry which is preliminary data.</text>
</comment>
<dbReference type="AlphaFoldDB" id="A0A3N1CZ37"/>
<accession>A0A3N1CZ37</accession>
<organism evidence="1 2">
    <name type="scientific">Actinocorallia herbida</name>
    <dbReference type="NCBI Taxonomy" id="58109"/>
    <lineage>
        <taxon>Bacteria</taxon>
        <taxon>Bacillati</taxon>
        <taxon>Actinomycetota</taxon>
        <taxon>Actinomycetes</taxon>
        <taxon>Streptosporangiales</taxon>
        <taxon>Thermomonosporaceae</taxon>
        <taxon>Actinocorallia</taxon>
    </lineage>
</organism>